<dbReference type="EMBL" id="ONZQ02000004">
    <property type="protein sequence ID" value="SPO00723.1"/>
    <property type="molecule type" value="Genomic_DNA"/>
</dbReference>
<feature type="compositionally biased region" description="Polar residues" evidence="4">
    <location>
        <begin position="7"/>
        <end position="16"/>
    </location>
</feature>
<evidence type="ECO:0000256" key="2">
    <source>
        <dbReference type="ARBA" id="ARBA00015856"/>
    </source>
</evidence>
<proteinExistence type="inferred from homology"/>
<dbReference type="GO" id="GO:0016788">
    <property type="term" value="F:hydrolase activity, acting on ester bonds"/>
    <property type="evidence" value="ECO:0007669"/>
    <property type="project" value="InterPro"/>
</dbReference>
<organism evidence="6 7">
    <name type="scientific">Cephalotrichum gorgonifer</name>
    <dbReference type="NCBI Taxonomy" id="2041049"/>
    <lineage>
        <taxon>Eukaryota</taxon>
        <taxon>Fungi</taxon>
        <taxon>Dikarya</taxon>
        <taxon>Ascomycota</taxon>
        <taxon>Pezizomycotina</taxon>
        <taxon>Sordariomycetes</taxon>
        <taxon>Hypocreomycetidae</taxon>
        <taxon>Microascales</taxon>
        <taxon>Microascaceae</taxon>
        <taxon>Cephalotrichum</taxon>
    </lineage>
</organism>
<gene>
    <name evidence="6" type="ORF">DNG_03471</name>
</gene>
<comment type="caution">
    <text evidence="6">The sequence shown here is derived from an EMBL/GenBank/DDBJ whole genome shotgun (WGS) entry which is preliminary data.</text>
</comment>
<comment type="similarity">
    <text evidence="3">Belongs to the GPI inositol-deacylase family.</text>
</comment>
<feature type="compositionally biased region" description="Polar residues" evidence="4">
    <location>
        <begin position="381"/>
        <end position="393"/>
    </location>
</feature>
<feature type="compositionally biased region" description="Low complexity" evidence="4">
    <location>
        <begin position="407"/>
        <end position="422"/>
    </location>
</feature>
<feature type="region of interest" description="Disordered" evidence="4">
    <location>
        <begin position="169"/>
        <end position="246"/>
    </location>
</feature>
<comment type="function">
    <text evidence="1 3">Involved in inositol deacylation of GPI-anchored proteins which plays important roles in the quality control and ER-associated degradation of GPI-anchored proteins.</text>
</comment>
<feature type="compositionally biased region" description="Pro residues" evidence="4">
    <location>
        <begin position="522"/>
        <end position="535"/>
    </location>
</feature>
<keyword evidence="3" id="KW-0256">Endoplasmic reticulum</keyword>
<protein>
    <recommendedName>
        <fullName evidence="2 3">GPI inositol-deacylase</fullName>
        <ecNumber evidence="3">3.1.-.-</ecNumber>
    </recommendedName>
</protein>
<dbReference type="SUPFAM" id="SSF53474">
    <property type="entry name" value="alpha/beta-Hydrolases"/>
    <property type="match status" value="1"/>
</dbReference>
<feature type="compositionally biased region" description="Polar residues" evidence="4">
    <location>
        <begin position="174"/>
        <end position="183"/>
    </location>
</feature>
<dbReference type="Pfam" id="PF07819">
    <property type="entry name" value="PGAP1"/>
    <property type="match status" value="1"/>
</dbReference>
<evidence type="ECO:0000256" key="3">
    <source>
        <dbReference type="RuleBase" id="RU365011"/>
    </source>
</evidence>
<comment type="subcellular location">
    <subcellularLocation>
        <location evidence="3">Endoplasmic reticulum membrane</location>
    </subcellularLocation>
</comment>
<dbReference type="EC" id="3.1.-.-" evidence="3"/>
<accession>A0AAE8MV70</accession>
<dbReference type="PANTHER" id="PTHR47842">
    <property type="entry name" value="EXPRESSED PROTEIN"/>
    <property type="match status" value="1"/>
</dbReference>
<name>A0AAE8MV70_9PEZI</name>
<dbReference type="PANTHER" id="PTHR47842:SF3">
    <property type="entry name" value="DUF676 DOMAIN-CONTAINING PROTEIN"/>
    <property type="match status" value="1"/>
</dbReference>
<feature type="region of interest" description="Disordered" evidence="4">
    <location>
        <begin position="490"/>
        <end position="539"/>
    </location>
</feature>
<keyword evidence="3" id="KW-0653">Protein transport</keyword>
<evidence type="ECO:0000259" key="5">
    <source>
        <dbReference type="Pfam" id="PF07819"/>
    </source>
</evidence>
<feature type="compositionally biased region" description="Basic residues" evidence="4">
    <location>
        <begin position="344"/>
        <end position="353"/>
    </location>
</feature>
<dbReference type="GO" id="GO:0005789">
    <property type="term" value="C:endoplasmic reticulum membrane"/>
    <property type="evidence" value="ECO:0007669"/>
    <property type="project" value="UniProtKB-SubCell"/>
</dbReference>
<evidence type="ECO:0000313" key="7">
    <source>
        <dbReference type="Proteomes" id="UP001187682"/>
    </source>
</evidence>
<dbReference type="InterPro" id="IPR029058">
    <property type="entry name" value="AB_hydrolase_fold"/>
</dbReference>
<evidence type="ECO:0000313" key="6">
    <source>
        <dbReference type="EMBL" id="SPO00723.1"/>
    </source>
</evidence>
<feature type="compositionally biased region" description="Low complexity" evidence="4">
    <location>
        <begin position="437"/>
        <end position="449"/>
    </location>
</feature>
<dbReference type="Proteomes" id="UP001187682">
    <property type="component" value="Unassembled WGS sequence"/>
</dbReference>
<keyword evidence="7" id="KW-1185">Reference proteome</keyword>
<dbReference type="GO" id="GO:0015031">
    <property type="term" value="P:protein transport"/>
    <property type="evidence" value="ECO:0007669"/>
    <property type="project" value="UniProtKB-KW"/>
</dbReference>
<sequence>MRWGDPRSSSTQSLVPTDSEFRGGSGPGSGSKRRLLLIYIHGFYGNTQSFNSFPAHLHAYLKEALSDTHAIHTKIYPRYKTYRAIGVGAENFSKWLEPHEDESTDVILVGHSMGGILAAEIVLLPNPNPFDPHLYKHHILGILAMDAPFLGLHPGVVPSGIASLFRRDEMPEPQGTNTTQTGSAPELTPESSTVTTSSTGETPPPASGPATTLDPAVGPPGTSVSPNPISPPPHHSDPTFDPPWHNDVVREERSTLTALAHFTKKHLSEGIFTAAGRHILSHMEYGSSLADYRQLHARYNEVRRLEDVVPGPPPQEGPGPAEPSFRARAARVRFVNYYTSATGRPKKEKVKKKERTESTGNVAEGASTPRISVELHEEGSEASSAPHGSSQPPSYEAAMGLTDEKSSSAAPSYPSSQPLAQSELPFRPPPTPPSPALTPTTSTSTAASTSGGGGGGGFSKKEAFQSAYDMALKASRKKLLKHAFKLLEKREQHSTSAPSPADPDLHLYDGPVTPPQTITPLQSPPPPPPPRPEPTLPTKMRKFCATPKRAGRIDSAWVSVPMRDIDEVEAHVSMFLSGNAHYESLVADAGARVVGWVRGET</sequence>
<feature type="region of interest" description="Disordered" evidence="4">
    <location>
        <begin position="1"/>
        <end position="29"/>
    </location>
</feature>
<keyword evidence="3" id="KW-0378">Hydrolase</keyword>
<feature type="compositionally biased region" description="Pro residues" evidence="4">
    <location>
        <begin position="426"/>
        <end position="436"/>
    </location>
</feature>
<feature type="domain" description="GPI inositol-deacylase PGAP1-like alpha/beta" evidence="5">
    <location>
        <begin position="97"/>
        <end position="149"/>
    </location>
</feature>
<evidence type="ECO:0000256" key="1">
    <source>
        <dbReference type="ARBA" id="ARBA00003496"/>
    </source>
</evidence>
<dbReference type="InterPro" id="IPR012908">
    <property type="entry name" value="PGAP1-ab_dom-like"/>
</dbReference>
<evidence type="ECO:0000256" key="4">
    <source>
        <dbReference type="SAM" id="MobiDB-lite"/>
    </source>
</evidence>
<keyword evidence="3" id="KW-0813">Transport</keyword>
<keyword evidence="3" id="KW-0472">Membrane</keyword>
<dbReference type="AlphaFoldDB" id="A0AAE8MV70"/>
<feature type="region of interest" description="Disordered" evidence="4">
    <location>
        <begin position="338"/>
        <end position="461"/>
    </location>
</feature>
<feature type="compositionally biased region" description="Low complexity" evidence="4">
    <location>
        <begin position="188"/>
        <end position="201"/>
    </location>
</feature>
<dbReference type="Gene3D" id="3.40.50.1820">
    <property type="entry name" value="alpha/beta hydrolase"/>
    <property type="match status" value="1"/>
</dbReference>
<reference evidence="6" key="1">
    <citation type="submission" date="2018-03" db="EMBL/GenBank/DDBJ databases">
        <authorList>
            <person name="Guldener U."/>
        </authorList>
    </citation>
    <scope>NUCLEOTIDE SEQUENCE</scope>
</reference>